<comment type="similarity">
    <text evidence="1">Belongs to the mTERF family.</text>
</comment>
<protein>
    <submittedName>
        <fullName evidence="4">Mitochodrial transcription termination factor mTERF</fullName>
    </submittedName>
</protein>
<keyword evidence="5" id="KW-1185">Reference proteome</keyword>
<dbReference type="InterPro" id="IPR038538">
    <property type="entry name" value="MTERF_sf"/>
</dbReference>
<dbReference type="PANTHER" id="PTHR13068:SF112">
    <property type="entry name" value="TRANSCRIPTION TERMINATION FACTOR 3, MITOCHONDRIAL"/>
    <property type="match status" value="1"/>
</dbReference>
<accession>A0AAX4P735</accession>
<organism evidence="4 5">
    <name type="scientific">Chloropicon roscoffensis</name>
    <dbReference type="NCBI Taxonomy" id="1461544"/>
    <lineage>
        <taxon>Eukaryota</taxon>
        <taxon>Viridiplantae</taxon>
        <taxon>Chlorophyta</taxon>
        <taxon>Chloropicophyceae</taxon>
        <taxon>Chloropicales</taxon>
        <taxon>Chloropicaceae</taxon>
        <taxon>Chloropicon</taxon>
    </lineage>
</organism>
<evidence type="ECO:0000256" key="3">
    <source>
        <dbReference type="ARBA" id="ARBA00022946"/>
    </source>
</evidence>
<dbReference type="PANTHER" id="PTHR13068">
    <property type="entry name" value="CGI-12 PROTEIN-RELATED"/>
    <property type="match status" value="1"/>
</dbReference>
<dbReference type="GO" id="GO:0003676">
    <property type="term" value="F:nucleic acid binding"/>
    <property type="evidence" value="ECO:0007669"/>
    <property type="project" value="InterPro"/>
</dbReference>
<evidence type="ECO:0000313" key="4">
    <source>
        <dbReference type="EMBL" id="WZN61636.1"/>
    </source>
</evidence>
<proteinExistence type="inferred from homology"/>
<keyword evidence="2" id="KW-0805">Transcription regulation</keyword>
<dbReference type="Gene3D" id="1.25.70.10">
    <property type="entry name" value="Transcription termination factor 3, mitochondrial"/>
    <property type="match status" value="2"/>
</dbReference>
<keyword evidence="2" id="KW-0804">Transcription</keyword>
<dbReference type="Proteomes" id="UP001472866">
    <property type="component" value="Chromosome 04"/>
</dbReference>
<evidence type="ECO:0000313" key="5">
    <source>
        <dbReference type="Proteomes" id="UP001472866"/>
    </source>
</evidence>
<dbReference type="Pfam" id="PF02536">
    <property type="entry name" value="mTERF"/>
    <property type="match status" value="1"/>
</dbReference>
<dbReference type="AlphaFoldDB" id="A0AAX4P735"/>
<dbReference type="GO" id="GO:0006353">
    <property type="term" value="P:DNA-templated transcription termination"/>
    <property type="evidence" value="ECO:0007669"/>
    <property type="project" value="UniProtKB-KW"/>
</dbReference>
<dbReference type="SMART" id="SM00733">
    <property type="entry name" value="Mterf"/>
    <property type="match status" value="7"/>
</dbReference>
<evidence type="ECO:0000256" key="1">
    <source>
        <dbReference type="ARBA" id="ARBA00007692"/>
    </source>
</evidence>
<keyword evidence="2" id="KW-0806">Transcription termination</keyword>
<evidence type="ECO:0000256" key="2">
    <source>
        <dbReference type="ARBA" id="ARBA00022472"/>
    </source>
</evidence>
<reference evidence="4 5" key="1">
    <citation type="submission" date="2024-03" db="EMBL/GenBank/DDBJ databases">
        <title>Complete genome sequence of the green alga Chloropicon roscoffensis RCC1871.</title>
        <authorList>
            <person name="Lemieux C."/>
            <person name="Pombert J.-F."/>
            <person name="Otis C."/>
            <person name="Turmel M."/>
        </authorList>
    </citation>
    <scope>NUCLEOTIDE SEQUENCE [LARGE SCALE GENOMIC DNA]</scope>
    <source>
        <strain evidence="4 5">RCC1871</strain>
    </source>
</reference>
<keyword evidence="3" id="KW-0809">Transit peptide</keyword>
<gene>
    <name evidence="4" type="ORF">HKI87_04g31710</name>
</gene>
<sequence>MMSALCRASLPPALLHGARRLKFSSSPGEPVTKALEEVRRNVFTALERDVPETILPQVEYLLGVGVRADDLSKVAIREMVPQKGGEGYRKILHRPDLLRGKVEFYQSQFQVGGTAIGKMILRSVNSLFVLQDAKVRDRIDLLRGVGLDEAGVSKLLVRSPSFFSLKEETLGAKIDSLRAALSRLGDGGDPNAFLLKVIQLRPQVLSRKSEKITNLLGGLEAYGFAKTDLAQMVLKNPSLLGYDQKSVEEKLAVLEGSGFTRDQVRSFFSLSPKVFDLSLEANFKPTLRFFLDTGWTAEDLCRFPQILNYSLGKRIRPRFEYITEKGLSCETAGTARWIVLSDADFAKKVAKCEEEEWEDYVSGTRGS</sequence>
<dbReference type="EMBL" id="CP151504">
    <property type="protein sequence ID" value="WZN61636.1"/>
    <property type="molecule type" value="Genomic_DNA"/>
</dbReference>
<dbReference type="InterPro" id="IPR003690">
    <property type="entry name" value="MTERF"/>
</dbReference>
<name>A0AAX4P735_9CHLO</name>